<comment type="caution">
    <text evidence="2">The sequence shown here is derived from an EMBL/GenBank/DDBJ whole genome shotgun (WGS) entry which is preliminary data.</text>
</comment>
<dbReference type="Proteomes" id="UP000253594">
    <property type="component" value="Unassembled WGS sequence"/>
</dbReference>
<dbReference type="AlphaFoldDB" id="A0A367LUA4"/>
<reference evidence="2 3" key="1">
    <citation type="submission" date="2018-07" db="EMBL/GenBank/DDBJ databases">
        <title>Mechanisms of high-level aminoglycoside resistance among Gram-negative pathogens in Brazil.</title>
        <authorList>
            <person name="Ballaben A.S."/>
            <person name="Darini A.L.C."/>
            <person name="Doi Y."/>
        </authorList>
    </citation>
    <scope>NUCLEOTIDE SEQUENCE [LARGE SCALE GENOMIC DNA]</scope>
    <source>
        <strain evidence="2 3">B2-305</strain>
    </source>
</reference>
<sequence>AVVIGGTSLMGGRGSVVSTFFGVLIISVLAAGLAQIGASEPTKRIITGAVIVVAVVLDTYRSHRARRQG</sequence>
<dbReference type="PANTHER" id="PTHR32196:SF72">
    <property type="entry name" value="RIBOSE IMPORT PERMEASE PROTEIN RBSC"/>
    <property type="match status" value="1"/>
</dbReference>
<accession>A0A367LUA4</accession>
<gene>
    <name evidence="2" type="ORF">DT376_43420</name>
</gene>
<evidence type="ECO:0000256" key="1">
    <source>
        <dbReference type="SAM" id="Phobius"/>
    </source>
</evidence>
<name>A0A367LUA4_PSEAI</name>
<dbReference type="GO" id="GO:0005886">
    <property type="term" value="C:plasma membrane"/>
    <property type="evidence" value="ECO:0007669"/>
    <property type="project" value="TreeGrafter"/>
</dbReference>
<keyword evidence="1" id="KW-1133">Transmembrane helix</keyword>
<dbReference type="EMBL" id="QORE01003772">
    <property type="protein sequence ID" value="RCI67341.1"/>
    <property type="molecule type" value="Genomic_DNA"/>
</dbReference>
<dbReference type="PANTHER" id="PTHR32196">
    <property type="entry name" value="ABC TRANSPORTER PERMEASE PROTEIN YPHD-RELATED-RELATED"/>
    <property type="match status" value="1"/>
</dbReference>
<evidence type="ECO:0000313" key="2">
    <source>
        <dbReference type="EMBL" id="RCI67341.1"/>
    </source>
</evidence>
<keyword evidence="1" id="KW-0812">Transmembrane</keyword>
<feature type="non-terminal residue" evidence="2">
    <location>
        <position position="1"/>
    </location>
</feature>
<keyword evidence="1" id="KW-0472">Membrane</keyword>
<evidence type="ECO:0000313" key="3">
    <source>
        <dbReference type="Proteomes" id="UP000253594"/>
    </source>
</evidence>
<protein>
    <submittedName>
        <fullName evidence="2">ABC transporter permease</fullName>
    </submittedName>
</protein>
<organism evidence="2 3">
    <name type="scientific">Pseudomonas aeruginosa</name>
    <dbReference type="NCBI Taxonomy" id="287"/>
    <lineage>
        <taxon>Bacteria</taxon>
        <taxon>Pseudomonadati</taxon>
        <taxon>Pseudomonadota</taxon>
        <taxon>Gammaproteobacteria</taxon>
        <taxon>Pseudomonadales</taxon>
        <taxon>Pseudomonadaceae</taxon>
        <taxon>Pseudomonas</taxon>
    </lineage>
</organism>
<feature type="transmembrane region" description="Helical" evidence="1">
    <location>
        <begin position="16"/>
        <end position="38"/>
    </location>
</feature>
<proteinExistence type="predicted"/>